<organism evidence="2 3">
    <name type="scientific">Durusdinium trenchii</name>
    <dbReference type="NCBI Taxonomy" id="1381693"/>
    <lineage>
        <taxon>Eukaryota</taxon>
        <taxon>Sar</taxon>
        <taxon>Alveolata</taxon>
        <taxon>Dinophyceae</taxon>
        <taxon>Suessiales</taxon>
        <taxon>Symbiodiniaceae</taxon>
        <taxon>Durusdinium</taxon>
    </lineage>
</organism>
<dbReference type="InterPro" id="IPR011009">
    <property type="entry name" value="Kinase-like_dom_sf"/>
</dbReference>
<dbReference type="Proteomes" id="UP001642464">
    <property type="component" value="Unassembled WGS sequence"/>
</dbReference>
<accession>A0ABP0M357</accession>
<dbReference type="SUPFAM" id="SSF56112">
    <property type="entry name" value="Protein kinase-like (PK-like)"/>
    <property type="match status" value="1"/>
</dbReference>
<reference evidence="2 3" key="1">
    <citation type="submission" date="2024-02" db="EMBL/GenBank/DDBJ databases">
        <authorList>
            <person name="Chen Y."/>
            <person name="Shah S."/>
            <person name="Dougan E. K."/>
            <person name="Thang M."/>
            <person name="Chan C."/>
        </authorList>
    </citation>
    <scope>NUCLEOTIDE SEQUENCE [LARGE SCALE GENOMIC DNA]</scope>
</reference>
<feature type="region of interest" description="Disordered" evidence="1">
    <location>
        <begin position="1"/>
        <end position="38"/>
    </location>
</feature>
<evidence type="ECO:0000313" key="2">
    <source>
        <dbReference type="EMBL" id="CAK9045926.1"/>
    </source>
</evidence>
<proteinExistence type="predicted"/>
<evidence type="ECO:0000256" key="1">
    <source>
        <dbReference type="SAM" id="MobiDB-lite"/>
    </source>
</evidence>
<name>A0ABP0M357_9DINO</name>
<protein>
    <submittedName>
        <fullName evidence="2">APH domain-containing protein</fullName>
    </submittedName>
</protein>
<gene>
    <name evidence="2" type="ORF">SCF082_LOCUS25917</name>
</gene>
<evidence type="ECO:0000313" key="3">
    <source>
        <dbReference type="Proteomes" id="UP001642464"/>
    </source>
</evidence>
<dbReference type="EMBL" id="CAXAMM010019546">
    <property type="protein sequence ID" value="CAK9045926.1"/>
    <property type="molecule type" value="Genomic_DNA"/>
</dbReference>
<sequence length="342" mass="36661">MSLDVPSRALGAPKRVPGVKGVSAPSLPTRTTRPRTAAPAAVSRSDFLALLGTAAAWAVAGRAKRVEASDERLLTSKSFSCGSLDLYNPKYLGGGVQGEVYQANLPGTGTVAVKVSRRNDDYAKSTFAREERVVKLLNNAKVPGIERCVASGPVTTEDGERQGLVMLPCLPSTARVLSIKTGCGSPRIFEWAEDRRMETMMKTAVRVLEAGVAGVDVQVLQVPNSNEQAWIDFTEAAILRGEKGSFTVEAPAMICPEYKSRYKSAKDAVVGFATEVYLLVPPSSRQSAAQALVTELEEVSQAKKRGIGQTFQDVWGKLPWRCDATTQEKLEAACTRAAGLLV</sequence>
<feature type="compositionally biased region" description="Low complexity" evidence="1">
    <location>
        <begin position="23"/>
        <end position="38"/>
    </location>
</feature>
<keyword evidence="3" id="KW-1185">Reference proteome</keyword>
<comment type="caution">
    <text evidence="2">The sequence shown here is derived from an EMBL/GenBank/DDBJ whole genome shotgun (WGS) entry which is preliminary data.</text>
</comment>